<dbReference type="AlphaFoldDB" id="A0A0A0JY22"/>
<accession>A0A0A0JY22</accession>
<evidence type="ECO:0000259" key="1">
    <source>
        <dbReference type="Pfam" id="PF13338"/>
    </source>
</evidence>
<gene>
    <name evidence="2" type="ORF">N801_18470</name>
</gene>
<reference evidence="2 3" key="1">
    <citation type="submission" date="2013-08" db="EMBL/GenBank/DDBJ databases">
        <title>The genome sequence of Knoellia aerolata.</title>
        <authorList>
            <person name="Zhu W."/>
            <person name="Wang G."/>
        </authorList>
    </citation>
    <scope>NUCLEOTIDE SEQUENCE [LARGE SCALE GENOMIC DNA]</scope>
    <source>
        <strain evidence="2 3">DSM 18566</strain>
    </source>
</reference>
<organism evidence="2 3">
    <name type="scientific">Knoellia aerolata DSM 18566</name>
    <dbReference type="NCBI Taxonomy" id="1385519"/>
    <lineage>
        <taxon>Bacteria</taxon>
        <taxon>Bacillati</taxon>
        <taxon>Actinomycetota</taxon>
        <taxon>Actinomycetes</taxon>
        <taxon>Micrococcales</taxon>
        <taxon>Intrasporangiaceae</taxon>
        <taxon>Knoellia</taxon>
    </lineage>
</organism>
<dbReference type="eggNOG" id="COG5340">
    <property type="taxonomic scope" value="Bacteria"/>
</dbReference>
<sequence>MDDFALLPQPFSRHEALSLGFTSASLSRATSAGSLQRLGRGVYAVRSPWSAHEPWQRHQFLSLAAARLTPDAILSHASAAAAMGLPHPAYPPERVSMTLLDDARTSRPDDWRRFHRGATPHRHIELDGGRPRLTPTRTVVDCARVLLPRDALAIADGALRAGFVTHDGLLAMRRHQRRWPGVASMNGILLLADGRRENWLESASAWALAAWAVPDPVPQVEVLTPDGEFLARVDALWPEHGVIGEADGVGKYLISGTTEQAVSSAVAAEVSGEKRLLHHGLAVVRWTPAEAVSGEALHGRLQPYLTRPPLRHSAVFRCGCCRAPLAECEVDRRLRRWRILVRKEFERSVW</sequence>
<keyword evidence="3" id="KW-1185">Reference proteome</keyword>
<dbReference type="EMBL" id="AVPL01000015">
    <property type="protein sequence ID" value="KGN41619.1"/>
    <property type="molecule type" value="Genomic_DNA"/>
</dbReference>
<dbReference type="InterPro" id="IPR025159">
    <property type="entry name" value="AbiEi_N"/>
</dbReference>
<comment type="caution">
    <text evidence="2">The sequence shown here is derived from an EMBL/GenBank/DDBJ whole genome shotgun (WGS) entry which is preliminary data.</text>
</comment>
<dbReference type="OrthoDB" id="5517693at2"/>
<evidence type="ECO:0000313" key="3">
    <source>
        <dbReference type="Proteomes" id="UP000030013"/>
    </source>
</evidence>
<dbReference type="RefSeq" id="WP_035935908.1">
    <property type="nucleotide sequence ID" value="NZ_AVPL01000015.1"/>
</dbReference>
<evidence type="ECO:0000313" key="2">
    <source>
        <dbReference type="EMBL" id="KGN41619.1"/>
    </source>
</evidence>
<name>A0A0A0JY22_9MICO</name>
<protein>
    <recommendedName>
        <fullName evidence="1">AbiEi antitoxin N-terminal domain-containing protein</fullName>
    </recommendedName>
</protein>
<dbReference type="Pfam" id="PF13338">
    <property type="entry name" value="AbiEi_4"/>
    <property type="match status" value="1"/>
</dbReference>
<proteinExistence type="predicted"/>
<feature type="domain" description="AbiEi antitoxin N-terminal" evidence="1">
    <location>
        <begin position="10"/>
        <end position="45"/>
    </location>
</feature>
<dbReference type="STRING" id="1385519.N801_18470"/>
<dbReference type="Proteomes" id="UP000030013">
    <property type="component" value="Unassembled WGS sequence"/>
</dbReference>